<evidence type="ECO:0000313" key="3">
    <source>
        <dbReference type="Proteomes" id="UP000184330"/>
    </source>
</evidence>
<keyword evidence="1" id="KW-0732">Signal</keyword>
<name>A0A1L7XP16_9HELO</name>
<evidence type="ECO:0000313" key="2">
    <source>
        <dbReference type="EMBL" id="CZR66764.1"/>
    </source>
</evidence>
<reference evidence="2 3" key="1">
    <citation type="submission" date="2016-03" db="EMBL/GenBank/DDBJ databases">
        <authorList>
            <person name="Ploux O."/>
        </authorList>
    </citation>
    <scope>NUCLEOTIDE SEQUENCE [LARGE SCALE GENOMIC DNA]</scope>
    <source>
        <strain evidence="2 3">UAMH 11012</strain>
    </source>
</reference>
<sequence length="327" mass="33574">MPSSTLIFVSIIVQLSNTWAAPATLSSTIITQAGGGLPQGAPPTTLSANGISNFQLANFIENIESKFFEGVLANLSSDPAFTSTADNGISIQQVVTKVAAQEEVHKATVEATLTSNNVATIDDCTSILPITSTDEFLARANIITSISIGAIIAITASVASTDPTIVGSTTSIITVEGRHDAFFRLSASDVPNPTPFDTAISTTWAYNLILSFVVPSSCPTLPLTVLPVLTVTSPALSATAPATPPLTITFTVDPKVVKGLRLFIGWVNQANAPVYTTAVVVNGNGRASVPSGLQGTAFAALTNQNTATTVDTLTTATLAGPAAVLIS</sequence>
<dbReference type="OrthoDB" id="1001765at2759"/>
<dbReference type="AlphaFoldDB" id="A0A1L7XP16"/>
<keyword evidence="3" id="KW-1185">Reference proteome</keyword>
<accession>A0A1L7XP16</accession>
<feature type="signal peptide" evidence="1">
    <location>
        <begin position="1"/>
        <end position="20"/>
    </location>
</feature>
<feature type="chain" id="PRO_5012521491" evidence="1">
    <location>
        <begin position="21"/>
        <end position="327"/>
    </location>
</feature>
<dbReference type="Proteomes" id="UP000184330">
    <property type="component" value="Unassembled WGS sequence"/>
</dbReference>
<protein>
    <submittedName>
        <fullName evidence="2">Uncharacterized protein</fullName>
    </submittedName>
</protein>
<evidence type="ECO:0000256" key="1">
    <source>
        <dbReference type="SAM" id="SignalP"/>
    </source>
</evidence>
<proteinExistence type="predicted"/>
<gene>
    <name evidence="2" type="ORF">PAC_16665</name>
</gene>
<dbReference type="EMBL" id="FJOG01000039">
    <property type="protein sequence ID" value="CZR66764.1"/>
    <property type="molecule type" value="Genomic_DNA"/>
</dbReference>
<organism evidence="2 3">
    <name type="scientific">Phialocephala subalpina</name>
    <dbReference type="NCBI Taxonomy" id="576137"/>
    <lineage>
        <taxon>Eukaryota</taxon>
        <taxon>Fungi</taxon>
        <taxon>Dikarya</taxon>
        <taxon>Ascomycota</taxon>
        <taxon>Pezizomycotina</taxon>
        <taxon>Leotiomycetes</taxon>
        <taxon>Helotiales</taxon>
        <taxon>Mollisiaceae</taxon>
        <taxon>Phialocephala</taxon>
        <taxon>Phialocephala fortinii species complex</taxon>
    </lineage>
</organism>
<dbReference type="STRING" id="576137.A0A1L7XP16"/>
<dbReference type="Pfam" id="PF13668">
    <property type="entry name" value="Ferritin_2"/>
    <property type="match status" value="1"/>
</dbReference>